<dbReference type="InterPro" id="IPR015868">
    <property type="entry name" value="Glutaminase"/>
</dbReference>
<dbReference type="Proteomes" id="UP000479132">
    <property type="component" value="Unassembled WGS sequence"/>
</dbReference>
<dbReference type="Pfam" id="PF04960">
    <property type="entry name" value="Glutaminase"/>
    <property type="match status" value="1"/>
</dbReference>
<dbReference type="RefSeq" id="WP_165264976.1">
    <property type="nucleotide sequence ID" value="NZ_JAALLS010000001.1"/>
</dbReference>
<comment type="similarity">
    <text evidence="1 6">Belongs to the glutaminase family.</text>
</comment>
<dbReference type="InterPro" id="IPR012338">
    <property type="entry name" value="Beta-lactam/transpept-like"/>
</dbReference>
<dbReference type="SUPFAM" id="SSF56601">
    <property type="entry name" value="beta-lactamase/transpeptidase-like"/>
    <property type="match status" value="1"/>
</dbReference>
<feature type="binding site" evidence="6">
    <location>
        <position position="157"/>
    </location>
    <ligand>
        <name>substrate</name>
    </ligand>
</feature>
<dbReference type="FunFam" id="3.40.710.10:FF:000005">
    <property type="entry name" value="Glutaminase"/>
    <property type="match status" value="1"/>
</dbReference>
<feature type="binding site" evidence="6">
    <location>
        <position position="63"/>
    </location>
    <ligand>
        <name>substrate</name>
    </ligand>
</feature>
<reference evidence="7 8" key="1">
    <citation type="submission" date="2020-02" db="EMBL/GenBank/DDBJ databases">
        <title>Aliifodinibius halophilus 2W32, complete genome.</title>
        <authorList>
            <person name="Li Y."/>
            <person name="Wu S."/>
        </authorList>
    </citation>
    <scope>NUCLEOTIDE SEQUENCE [LARGE SCALE GENOMIC DNA]</scope>
    <source>
        <strain evidence="7 8">2W32</strain>
    </source>
</reference>
<comment type="catalytic activity">
    <reaction evidence="5 6">
        <text>L-glutamine + H2O = L-glutamate + NH4(+)</text>
        <dbReference type="Rhea" id="RHEA:15889"/>
        <dbReference type="ChEBI" id="CHEBI:15377"/>
        <dbReference type="ChEBI" id="CHEBI:28938"/>
        <dbReference type="ChEBI" id="CHEBI:29985"/>
        <dbReference type="ChEBI" id="CHEBI:58359"/>
        <dbReference type="EC" id="3.5.1.2"/>
    </reaction>
</comment>
<dbReference type="GO" id="GO:0006543">
    <property type="term" value="P:L-glutamine catabolic process"/>
    <property type="evidence" value="ECO:0007669"/>
    <property type="project" value="TreeGrafter"/>
</dbReference>
<dbReference type="NCBIfam" id="TIGR03814">
    <property type="entry name" value="Gln_ase"/>
    <property type="match status" value="1"/>
</dbReference>
<dbReference type="PANTHER" id="PTHR12544">
    <property type="entry name" value="GLUTAMINASE"/>
    <property type="match status" value="1"/>
</dbReference>
<evidence type="ECO:0000256" key="6">
    <source>
        <dbReference type="HAMAP-Rule" id="MF_00313"/>
    </source>
</evidence>
<evidence type="ECO:0000313" key="8">
    <source>
        <dbReference type="Proteomes" id="UP000479132"/>
    </source>
</evidence>
<evidence type="ECO:0000313" key="7">
    <source>
        <dbReference type="EMBL" id="NGP86813.1"/>
    </source>
</evidence>
<evidence type="ECO:0000256" key="1">
    <source>
        <dbReference type="ARBA" id="ARBA00011076"/>
    </source>
</evidence>
<dbReference type="NCBIfam" id="NF002133">
    <property type="entry name" value="PRK00971.1-2"/>
    <property type="match status" value="1"/>
</dbReference>
<sequence length="304" mass="33524">MDYQQIIHNISEQIRGIPCQGEVASYIPELSKVPSNKFGVHLSTLDGEDFSFGNSDESFSIQSISKVIALTLAFNLGGNDIWTRVGVEPSGNPFNSLVQLEYEKGIPRNPFINSGALVISDLLISILEEPKKDFLHFVRSISENHSISYNHRIAKSEKRHGHRNAALVNLMKSFGNITNNVEEVLDFYYYQCSLEMTCKELAHTFLLYANRGLSPSSGEQIITASKAKRINAIMQTCGFYDQSGDFTFKVGLPGKSGVGGGIGAVNPGVYSIAVWSPPLNKKGNSVRGMQFLERLTTETKSSIF</sequence>
<feature type="binding site" evidence="6">
    <location>
        <position position="258"/>
    </location>
    <ligand>
        <name>substrate</name>
    </ligand>
</feature>
<dbReference type="NCBIfam" id="NF002132">
    <property type="entry name" value="PRK00971.1-1"/>
    <property type="match status" value="1"/>
</dbReference>
<comment type="caution">
    <text evidence="7">The sequence shown here is derived from an EMBL/GenBank/DDBJ whole genome shotgun (WGS) entry which is preliminary data.</text>
</comment>
<organism evidence="7 8">
    <name type="scientific">Fodinibius halophilus</name>
    <dbReference type="NCBI Taxonomy" id="1736908"/>
    <lineage>
        <taxon>Bacteria</taxon>
        <taxon>Pseudomonadati</taxon>
        <taxon>Balneolota</taxon>
        <taxon>Balneolia</taxon>
        <taxon>Balneolales</taxon>
        <taxon>Balneolaceae</taxon>
        <taxon>Fodinibius</taxon>
    </lineage>
</organism>
<dbReference type="HAMAP" id="MF_00313">
    <property type="entry name" value="Glutaminase"/>
    <property type="match status" value="1"/>
</dbReference>
<evidence type="ECO:0000256" key="5">
    <source>
        <dbReference type="ARBA" id="ARBA00049534"/>
    </source>
</evidence>
<dbReference type="PANTHER" id="PTHR12544:SF29">
    <property type="entry name" value="GLUTAMINASE"/>
    <property type="match status" value="1"/>
</dbReference>
<protein>
    <recommendedName>
        <fullName evidence="3 6">Glutaminase</fullName>
        <ecNumber evidence="3 6">3.5.1.2</ecNumber>
    </recommendedName>
</protein>
<evidence type="ECO:0000256" key="4">
    <source>
        <dbReference type="ARBA" id="ARBA00022801"/>
    </source>
</evidence>
<evidence type="ECO:0000256" key="3">
    <source>
        <dbReference type="ARBA" id="ARBA00012918"/>
    </source>
</evidence>
<keyword evidence="6" id="KW-0007">Acetylation</keyword>
<feature type="binding site" evidence="6">
    <location>
        <position position="164"/>
    </location>
    <ligand>
        <name>substrate</name>
    </ligand>
</feature>
<comment type="subunit">
    <text evidence="2 6">Homotetramer.</text>
</comment>
<dbReference type="EC" id="3.5.1.2" evidence="3 6"/>
<dbReference type="GO" id="GO:0004359">
    <property type="term" value="F:glutaminase activity"/>
    <property type="evidence" value="ECO:0007669"/>
    <property type="project" value="UniProtKB-UniRule"/>
</dbReference>
<feature type="binding site" evidence="6">
    <location>
        <position position="113"/>
    </location>
    <ligand>
        <name>substrate</name>
    </ligand>
</feature>
<keyword evidence="8" id="KW-1185">Reference proteome</keyword>
<dbReference type="AlphaFoldDB" id="A0A6M1T2G4"/>
<dbReference type="EMBL" id="JAALLS010000001">
    <property type="protein sequence ID" value="NGP86813.1"/>
    <property type="molecule type" value="Genomic_DNA"/>
</dbReference>
<feature type="binding site" evidence="6">
    <location>
        <position position="240"/>
    </location>
    <ligand>
        <name>substrate</name>
    </ligand>
</feature>
<keyword evidence="4 6" id="KW-0378">Hydrolase</keyword>
<name>A0A6M1T2G4_9BACT</name>
<gene>
    <name evidence="6" type="primary">glsA</name>
    <name evidence="7" type="ORF">G3569_00490</name>
</gene>
<feature type="binding site" evidence="6">
    <location>
        <position position="188"/>
    </location>
    <ligand>
        <name>substrate</name>
    </ligand>
</feature>
<accession>A0A6M1T2G4</accession>
<dbReference type="GO" id="GO:0006537">
    <property type="term" value="P:glutamate biosynthetic process"/>
    <property type="evidence" value="ECO:0007669"/>
    <property type="project" value="TreeGrafter"/>
</dbReference>
<dbReference type="Gene3D" id="3.40.710.10">
    <property type="entry name" value="DD-peptidase/beta-lactamase superfamily"/>
    <property type="match status" value="1"/>
</dbReference>
<proteinExistence type="inferred from homology"/>
<evidence type="ECO:0000256" key="2">
    <source>
        <dbReference type="ARBA" id="ARBA00011881"/>
    </source>
</evidence>